<dbReference type="EMBL" id="VSSQ01009538">
    <property type="protein sequence ID" value="MPM41922.1"/>
    <property type="molecule type" value="Genomic_DNA"/>
</dbReference>
<feature type="region of interest" description="Disordered" evidence="1">
    <location>
        <begin position="1"/>
        <end position="26"/>
    </location>
</feature>
<comment type="caution">
    <text evidence="2">The sequence shown here is derived from an EMBL/GenBank/DDBJ whole genome shotgun (WGS) entry which is preliminary data.</text>
</comment>
<evidence type="ECO:0000256" key="1">
    <source>
        <dbReference type="SAM" id="MobiDB-lite"/>
    </source>
</evidence>
<proteinExistence type="predicted"/>
<sequence>MESTEKHQELPHHHQKRPPEYGAAHAQIPVSNVASNKRGQVNQPGIVSVNGGRKLFIEHQRIDEIQGENGTHSVVTEAFRHSGNKNKVQPFGVRGVCSRHNVLFFETSKL</sequence>
<accession>A0A644ZM70</accession>
<dbReference type="AlphaFoldDB" id="A0A644ZM70"/>
<name>A0A644ZM70_9ZZZZ</name>
<organism evidence="2">
    <name type="scientific">bioreactor metagenome</name>
    <dbReference type="NCBI Taxonomy" id="1076179"/>
    <lineage>
        <taxon>unclassified sequences</taxon>
        <taxon>metagenomes</taxon>
        <taxon>ecological metagenomes</taxon>
    </lineage>
</organism>
<evidence type="ECO:0000313" key="2">
    <source>
        <dbReference type="EMBL" id="MPM41922.1"/>
    </source>
</evidence>
<reference evidence="2" key="1">
    <citation type="submission" date="2019-08" db="EMBL/GenBank/DDBJ databases">
        <authorList>
            <person name="Kucharzyk K."/>
            <person name="Murdoch R.W."/>
            <person name="Higgins S."/>
            <person name="Loffler F."/>
        </authorList>
    </citation>
    <scope>NUCLEOTIDE SEQUENCE</scope>
</reference>
<protein>
    <submittedName>
        <fullName evidence="2">Uncharacterized protein</fullName>
    </submittedName>
</protein>
<gene>
    <name evidence="2" type="ORF">SDC9_88582</name>
</gene>
<feature type="compositionally biased region" description="Basic and acidic residues" evidence="1">
    <location>
        <begin position="1"/>
        <end position="12"/>
    </location>
</feature>